<evidence type="ECO:0000256" key="2">
    <source>
        <dbReference type="PROSITE-ProRule" id="PRU00169"/>
    </source>
</evidence>
<dbReference type="SMART" id="SM00448">
    <property type="entry name" value="REC"/>
    <property type="match status" value="1"/>
</dbReference>
<dbReference type="InterPro" id="IPR011006">
    <property type="entry name" value="CheY-like_superfamily"/>
</dbReference>
<dbReference type="Gene3D" id="3.40.50.2300">
    <property type="match status" value="1"/>
</dbReference>
<accession>A0A1Z4JD45</accession>
<evidence type="ECO:0000256" key="1">
    <source>
        <dbReference type="ARBA" id="ARBA00022553"/>
    </source>
</evidence>
<dbReference type="PANTHER" id="PTHR44591:SF3">
    <property type="entry name" value="RESPONSE REGULATORY DOMAIN-CONTAINING PROTEIN"/>
    <property type="match status" value="1"/>
</dbReference>
<organism evidence="4 5">
    <name type="scientific">Leptolyngbya boryana NIES-2135</name>
    <dbReference type="NCBI Taxonomy" id="1973484"/>
    <lineage>
        <taxon>Bacteria</taxon>
        <taxon>Bacillati</taxon>
        <taxon>Cyanobacteriota</taxon>
        <taxon>Cyanophyceae</taxon>
        <taxon>Leptolyngbyales</taxon>
        <taxon>Leptolyngbyaceae</taxon>
        <taxon>Leptolyngbya group</taxon>
        <taxon>Leptolyngbya</taxon>
    </lineage>
</organism>
<name>A0A1Z4JD45_LEPBY</name>
<dbReference type="PROSITE" id="PS50110">
    <property type="entry name" value="RESPONSE_REGULATORY"/>
    <property type="match status" value="1"/>
</dbReference>
<dbReference type="InterPro" id="IPR001789">
    <property type="entry name" value="Sig_transdc_resp-reg_receiver"/>
</dbReference>
<dbReference type="InterPro" id="IPR024186">
    <property type="entry name" value="Sig_transdc_resp-reg_PatA"/>
</dbReference>
<gene>
    <name evidence="4" type="ORF">NIES2135_14150</name>
</gene>
<evidence type="ECO:0000313" key="4">
    <source>
        <dbReference type="EMBL" id="BAY54598.1"/>
    </source>
</evidence>
<dbReference type="Pfam" id="PF00072">
    <property type="entry name" value="Response_reg"/>
    <property type="match status" value="1"/>
</dbReference>
<dbReference type="Proteomes" id="UP000217895">
    <property type="component" value="Chromosome"/>
</dbReference>
<dbReference type="InterPro" id="IPR050595">
    <property type="entry name" value="Bact_response_regulator"/>
</dbReference>
<reference evidence="4 5" key="1">
    <citation type="submission" date="2017-06" db="EMBL/GenBank/DDBJ databases">
        <title>Genome sequencing of cyanobaciteial culture collection at National Institute for Environmental Studies (NIES).</title>
        <authorList>
            <person name="Hirose Y."/>
            <person name="Shimura Y."/>
            <person name="Fujisawa T."/>
            <person name="Nakamura Y."/>
            <person name="Kawachi M."/>
        </authorList>
    </citation>
    <scope>NUCLEOTIDE SEQUENCE [LARGE SCALE GENOMIC DNA]</scope>
    <source>
        <strain evidence="4 5">NIES-2135</strain>
    </source>
</reference>
<proteinExistence type="predicted"/>
<dbReference type="AlphaFoldDB" id="A0A1Z4JD45"/>
<keyword evidence="5" id="KW-1185">Reference proteome</keyword>
<feature type="modified residue" description="4-aspartylphosphate" evidence="2">
    <location>
        <position position="266"/>
    </location>
</feature>
<dbReference type="SUPFAM" id="SSF52172">
    <property type="entry name" value="CheY-like"/>
    <property type="match status" value="1"/>
</dbReference>
<feature type="domain" description="Response regulatory" evidence="3">
    <location>
        <begin position="218"/>
        <end position="333"/>
    </location>
</feature>
<dbReference type="EMBL" id="AP018203">
    <property type="protein sequence ID" value="BAY54598.1"/>
    <property type="molecule type" value="Genomic_DNA"/>
</dbReference>
<dbReference type="PIRSF" id="PIRSF005897">
    <property type="entry name" value="RR_PatA"/>
    <property type="match status" value="1"/>
</dbReference>
<dbReference type="GO" id="GO:0000160">
    <property type="term" value="P:phosphorelay signal transduction system"/>
    <property type="evidence" value="ECO:0007669"/>
    <property type="project" value="InterPro"/>
</dbReference>
<dbReference type="InterPro" id="IPR025497">
    <property type="entry name" value="PatA-like_N"/>
</dbReference>
<keyword evidence="1 2" id="KW-0597">Phosphoprotein</keyword>
<sequence length="337" mass="38097">MVKSYPSLHPHRLLLRLIHQRLTGCLKVETSIADWSIYFSEGELTFATSSLSPFERLDRHLGRLSQHIPTLGGAVRSQVRALFDRKPLTNHSRISPDYQAILRLVEQQYLSISEAQQLIKQLAQEVLTGFLMLYEGETQVIERAEFDPYPELCRIELLPLLAQRYQPAKTTATIVRDRAVGDRTLGDRTVAVAPVMERPIQTLEVPSKPVQACTRSYKIICIDDSPSILQAIQSYLDEQFTVFMIHDPLKAVMQIMRQKPDLILLDVGMPNLDGYELCSMLRRHPGFQATPIIMVTGHTGFIDRARAKLVGASGYLTKPFTQADLLQTVAQYLPTRG</sequence>
<dbReference type="PANTHER" id="PTHR44591">
    <property type="entry name" value="STRESS RESPONSE REGULATOR PROTEIN 1"/>
    <property type="match status" value="1"/>
</dbReference>
<evidence type="ECO:0000313" key="5">
    <source>
        <dbReference type="Proteomes" id="UP000217895"/>
    </source>
</evidence>
<dbReference type="Pfam" id="PF14332">
    <property type="entry name" value="DUF4388"/>
    <property type="match status" value="1"/>
</dbReference>
<protein>
    <submittedName>
        <fullName evidence="4">Response regulator receiver domain protein</fullName>
    </submittedName>
</protein>
<evidence type="ECO:0000259" key="3">
    <source>
        <dbReference type="PROSITE" id="PS50110"/>
    </source>
</evidence>